<dbReference type="GO" id="GO:0032154">
    <property type="term" value="C:cleavage furrow"/>
    <property type="evidence" value="ECO:0007669"/>
    <property type="project" value="TreeGrafter"/>
</dbReference>
<dbReference type="InterPro" id="IPR000198">
    <property type="entry name" value="RhoGAP_dom"/>
</dbReference>
<dbReference type="GO" id="GO:0000281">
    <property type="term" value="P:mitotic cytokinesis"/>
    <property type="evidence" value="ECO:0007669"/>
    <property type="project" value="TreeGrafter"/>
</dbReference>
<dbReference type="PROSITE" id="PS50238">
    <property type="entry name" value="RHOGAP"/>
    <property type="match status" value="1"/>
</dbReference>
<evidence type="ECO:0000259" key="1">
    <source>
        <dbReference type="PROSITE" id="PS50238"/>
    </source>
</evidence>
<dbReference type="Gene3D" id="1.10.555.10">
    <property type="entry name" value="Rho GTPase activation protein"/>
    <property type="match status" value="1"/>
</dbReference>
<keyword evidence="2" id="KW-1185">Reference proteome</keyword>
<reference evidence="3" key="1">
    <citation type="submission" date="2022-11" db="UniProtKB">
        <authorList>
            <consortium name="WormBaseParasite"/>
        </authorList>
    </citation>
    <scope>IDENTIFICATION</scope>
</reference>
<dbReference type="SMART" id="SM00324">
    <property type="entry name" value="RhoGAP"/>
    <property type="match status" value="1"/>
</dbReference>
<proteinExistence type="predicted"/>
<dbReference type="GO" id="GO:0005096">
    <property type="term" value="F:GTPase activator activity"/>
    <property type="evidence" value="ECO:0007669"/>
    <property type="project" value="TreeGrafter"/>
</dbReference>
<feature type="domain" description="Rho-GAP" evidence="1">
    <location>
        <begin position="18"/>
        <end position="205"/>
    </location>
</feature>
<dbReference type="GO" id="GO:0097149">
    <property type="term" value="C:centralspindlin complex"/>
    <property type="evidence" value="ECO:0007669"/>
    <property type="project" value="TreeGrafter"/>
</dbReference>
<dbReference type="SUPFAM" id="SSF48350">
    <property type="entry name" value="GTPase activation domain, GAP"/>
    <property type="match status" value="1"/>
</dbReference>
<dbReference type="GO" id="GO:0051233">
    <property type="term" value="C:spindle midzone"/>
    <property type="evidence" value="ECO:0007669"/>
    <property type="project" value="TreeGrafter"/>
</dbReference>
<name>A0A914PI82_9BILA</name>
<dbReference type="PANTHER" id="PTHR46199:SF3">
    <property type="entry name" value="RAC GTPASE-ACTIVATING PROTEIN 1"/>
    <property type="match status" value="1"/>
</dbReference>
<dbReference type="Proteomes" id="UP000887578">
    <property type="component" value="Unplaced"/>
</dbReference>
<dbReference type="GO" id="GO:0007266">
    <property type="term" value="P:Rho protein signal transduction"/>
    <property type="evidence" value="ECO:0007669"/>
    <property type="project" value="TreeGrafter"/>
</dbReference>
<sequence length="211" mass="23969">MPCIPKAPLLQSPNRQKCILIDYCSTSHPYIPSIIIHCTIALEREHLDREGIYRISGTVSAVTKLLNSFLSSRVIPDLSNVPTENITGCIKKFLKELRDCVVPSTSFEQFIHAIESNDEQQIITCVFELPAPNRDTLAYFILHLQKVSQHSSTNKMPIENLARVLAPTIIGYSKRLPFKIAEEFTVNSNQTMILHRLLKLPSVRFLDDSFF</sequence>
<organism evidence="2 3">
    <name type="scientific">Panagrolaimus davidi</name>
    <dbReference type="NCBI Taxonomy" id="227884"/>
    <lineage>
        <taxon>Eukaryota</taxon>
        <taxon>Metazoa</taxon>
        <taxon>Ecdysozoa</taxon>
        <taxon>Nematoda</taxon>
        <taxon>Chromadorea</taxon>
        <taxon>Rhabditida</taxon>
        <taxon>Tylenchina</taxon>
        <taxon>Panagrolaimomorpha</taxon>
        <taxon>Panagrolaimoidea</taxon>
        <taxon>Panagrolaimidae</taxon>
        <taxon>Panagrolaimus</taxon>
    </lineage>
</organism>
<evidence type="ECO:0000313" key="3">
    <source>
        <dbReference type="WBParaSite" id="PDA_v2.g18076.t1"/>
    </source>
</evidence>
<dbReference type="AlphaFoldDB" id="A0A914PI82"/>
<protein>
    <submittedName>
        <fullName evidence="3">Rho-GAP domain-containing protein</fullName>
    </submittedName>
</protein>
<dbReference type="InterPro" id="IPR008936">
    <property type="entry name" value="Rho_GTPase_activation_prot"/>
</dbReference>
<dbReference type="GO" id="GO:0005634">
    <property type="term" value="C:nucleus"/>
    <property type="evidence" value="ECO:0007669"/>
    <property type="project" value="TreeGrafter"/>
</dbReference>
<evidence type="ECO:0000313" key="2">
    <source>
        <dbReference type="Proteomes" id="UP000887578"/>
    </source>
</evidence>
<dbReference type="GO" id="GO:0030496">
    <property type="term" value="C:midbody"/>
    <property type="evidence" value="ECO:0007669"/>
    <property type="project" value="TreeGrafter"/>
</dbReference>
<accession>A0A914PI82</accession>
<dbReference type="GO" id="GO:0051256">
    <property type="term" value="P:mitotic spindle midzone assembly"/>
    <property type="evidence" value="ECO:0007669"/>
    <property type="project" value="TreeGrafter"/>
</dbReference>
<dbReference type="Pfam" id="PF00620">
    <property type="entry name" value="RhoGAP"/>
    <property type="match status" value="1"/>
</dbReference>
<dbReference type="PANTHER" id="PTHR46199">
    <property type="entry name" value="RAC GTPASE-ACTIVATING PROTEIN 1"/>
    <property type="match status" value="1"/>
</dbReference>
<dbReference type="WBParaSite" id="PDA_v2.g18076.t1">
    <property type="protein sequence ID" value="PDA_v2.g18076.t1"/>
    <property type="gene ID" value="PDA_v2.g18076"/>
</dbReference>